<dbReference type="CDD" id="cd07067">
    <property type="entry name" value="HP_PGM_like"/>
    <property type="match status" value="1"/>
</dbReference>
<organism evidence="3 4">
    <name type="scientific">Mycolicibacterium gilvum</name>
    <dbReference type="NCBI Taxonomy" id="1804"/>
    <lineage>
        <taxon>Bacteria</taxon>
        <taxon>Bacillati</taxon>
        <taxon>Actinomycetota</taxon>
        <taxon>Actinomycetes</taxon>
        <taxon>Mycobacteriales</taxon>
        <taxon>Mycobacteriaceae</taxon>
        <taxon>Mycolicibacterium</taxon>
    </lineage>
</organism>
<dbReference type="RefSeq" id="WP_011895419.1">
    <property type="nucleotide sequence ID" value="NZ_JACKST010000028.1"/>
</dbReference>
<name>A0A378SJ41_9MYCO</name>
<dbReference type="AlphaFoldDB" id="A0A378SJ41"/>
<dbReference type="PANTHER" id="PTHR46517:SF1">
    <property type="entry name" value="FRUCTOSE-2,6-BISPHOSPHATASE TIGAR"/>
    <property type="match status" value="1"/>
</dbReference>
<dbReference type="SMART" id="SM00855">
    <property type="entry name" value="PGAM"/>
    <property type="match status" value="1"/>
</dbReference>
<reference evidence="3 4" key="1">
    <citation type="submission" date="2018-06" db="EMBL/GenBank/DDBJ databases">
        <authorList>
            <consortium name="Pathogen Informatics"/>
            <person name="Doyle S."/>
        </authorList>
    </citation>
    <scope>NUCLEOTIDE SEQUENCE [LARGE SCALE GENOMIC DNA]</scope>
    <source>
        <strain evidence="3 4">NCTC10742</strain>
    </source>
</reference>
<dbReference type="Proteomes" id="UP000254291">
    <property type="component" value="Unassembled WGS sequence"/>
</dbReference>
<dbReference type="PANTHER" id="PTHR46517">
    <property type="entry name" value="FRUCTOSE-2,6-BISPHOSPHATASE TIGAR"/>
    <property type="match status" value="1"/>
</dbReference>
<dbReference type="InterPro" id="IPR029033">
    <property type="entry name" value="His_PPase_superfam"/>
</dbReference>
<keyword evidence="1" id="KW-0378">Hydrolase</keyword>
<dbReference type="InterPro" id="IPR051695">
    <property type="entry name" value="Phosphoglycerate_Mutase"/>
</dbReference>
<dbReference type="Pfam" id="PF00300">
    <property type="entry name" value="His_Phos_1"/>
    <property type="match status" value="1"/>
</dbReference>
<protein>
    <submittedName>
        <fullName evidence="3">Phosphoglycerate mutase</fullName>
    </submittedName>
</protein>
<dbReference type="InterPro" id="IPR013078">
    <property type="entry name" value="His_Pase_superF_clade-1"/>
</dbReference>
<dbReference type="EMBL" id="UGQM01000001">
    <property type="protein sequence ID" value="STZ42385.1"/>
    <property type="molecule type" value="Genomic_DNA"/>
</dbReference>
<dbReference type="GO" id="GO:0045820">
    <property type="term" value="P:negative regulation of glycolytic process"/>
    <property type="evidence" value="ECO:0007669"/>
    <property type="project" value="TreeGrafter"/>
</dbReference>
<feature type="compositionally biased region" description="Acidic residues" evidence="2">
    <location>
        <begin position="369"/>
        <end position="400"/>
    </location>
</feature>
<evidence type="ECO:0000313" key="4">
    <source>
        <dbReference type="Proteomes" id="UP000254291"/>
    </source>
</evidence>
<feature type="region of interest" description="Disordered" evidence="2">
    <location>
        <begin position="345"/>
        <end position="443"/>
    </location>
</feature>
<sequence length="443" mass="46332">MPDPRTCRVRRILIAALSAVLLVLVSAIPSWAMTLTFVRHAESLANEAGIIDTRVPGPGLSEAGELQARAIAPVLAGMGFDGIYVSSMLRTQLTAQPMLDLLPGSSYQVLPGLREISAGIFEGSSENEGLGRLGYALAPVTWMLGARFVPVPGGEDGNAFDARVDGAIAEIADNGDENAVAFAHGATIMFWVMMNVDNPDLLLMLRHQLDNVESVVVEGSPEEGWTLVSWAGQAVSADPSLATKLLVNVRDLVVAPQTALYNVGTAFSSGDFETLVNAVRDGLIEVTRAVVRFIPDTVRDIVDEFRPSVTEDSLDVTELHRAVVTAAPQDDDEAEPQSVAVAEAETRNGSGVAPAGSTPPSGDEVTGSTDDDEATASDVVLEDTVDVDTIDVDTVEEDTGASDHAVGNHPDAEADDAAPANGSAKSSDDDGDSDDDASERAAA</sequence>
<gene>
    <name evidence="3" type="ORF">NCTC10742_01597</name>
</gene>
<accession>A0A378SJ41</accession>
<evidence type="ECO:0000256" key="1">
    <source>
        <dbReference type="ARBA" id="ARBA00022801"/>
    </source>
</evidence>
<proteinExistence type="predicted"/>
<dbReference type="OMA" id="PNGMAFQ"/>
<dbReference type="GO" id="GO:0005829">
    <property type="term" value="C:cytosol"/>
    <property type="evidence" value="ECO:0007669"/>
    <property type="project" value="TreeGrafter"/>
</dbReference>
<evidence type="ECO:0000313" key="3">
    <source>
        <dbReference type="EMBL" id="STZ42385.1"/>
    </source>
</evidence>
<dbReference type="SUPFAM" id="SSF53254">
    <property type="entry name" value="Phosphoglycerate mutase-like"/>
    <property type="match status" value="1"/>
</dbReference>
<evidence type="ECO:0000256" key="2">
    <source>
        <dbReference type="SAM" id="MobiDB-lite"/>
    </source>
</evidence>
<dbReference type="Gene3D" id="3.40.50.1240">
    <property type="entry name" value="Phosphoglycerate mutase-like"/>
    <property type="match status" value="1"/>
</dbReference>
<dbReference type="GO" id="GO:0004331">
    <property type="term" value="F:fructose-2,6-bisphosphate 2-phosphatase activity"/>
    <property type="evidence" value="ECO:0007669"/>
    <property type="project" value="TreeGrafter"/>
</dbReference>
<dbReference type="GO" id="GO:0043456">
    <property type="term" value="P:regulation of pentose-phosphate shunt"/>
    <property type="evidence" value="ECO:0007669"/>
    <property type="project" value="TreeGrafter"/>
</dbReference>